<evidence type="ECO:0000313" key="2">
    <source>
        <dbReference type="Proteomes" id="UP000796880"/>
    </source>
</evidence>
<organism evidence="1 2">
    <name type="scientific">Rhamnella rubrinervis</name>
    <dbReference type="NCBI Taxonomy" id="2594499"/>
    <lineage>
        <taxon>Eukaryota</taxon>
        <taxon>Viridiplantae</taxon>
        <taxon>Streptophyta</taxon>
        <taxon>Embryophyta</taxon>
        <taxon>Tracheophyta</taxon>
        <taxon>Spermatophyta</taxon>
        <taxon>Magnoliopsida</taxon>
        <taxon>eudicotyledons</taxon>
        <taxon>Gunneridae</taxon>
        <taxon>Pentapetalae</taxon>
        <taxon>rosids</taxon>
        <taxon>fabids</taxon>
        <taxon>Rosales</taxon>
        <taxon>Rhamnaceae</taxon>
        <taxon>rhamnoid group</taxon>
        <taxon>Rhamneae</taxon>
        <taxon>Rhamnella</taxon>
    </lineage>
</organism>
<name>A0A8K0MLI5_9ROSA</name>
<evidence type="ECO:0000313" key="1">
    <source>
        <dbReference type="EMBL" id="KAF3450427.1"/>
    </source>
</evidence>
<dbReference type="Proteomes" id="UP000796880">
    <property type="component" value="Unassembled WGS sequence"/>
</dbReference>
<dbReference type="AlphaFoldDB" id="A0A8K0MLI5"/>
<proteinExistence type="predicted"/>
<gene>
    <name evidence="1" type="ORF">FNV43_RR06508</name>
</gene>
<keyword evidence="2" id="KW-1185">Reference proteome</keyword>
<reference evidence="1" key="1">
    <citation type="submission" date="2020-03" db="EMBL/GenBank/DDBJ databases">
        <title>A high-quality chromosome-level genome assembly of a woody plant with both climbing and erect habits, Rhamnella rubrinervis.</title>
        <authorList>
            <person name="Lu Z."/>
            <person name="Yang Y."/>
            <person name="Zhu X."/>
            <person name="Sun Y."/>
        </authorList>
    </citation>
    <scope>NUCLEOTIDE SEQUENCE</scope>
    <source>
        <strain evidence="1">BYM</strain>
        <tissue evidence="1">Leaf</tissue>
    </source>
</reference>
<accession>A0A8K0MLI5</accession>
<protein>
    <submittedName>
        <fullName evidence="1">Uncharacterized protein</fullName>
    </submittedName>
</protein>
<dbReference type="EMBL" id="VOIH02000003">
    <property type="protein sequence ID" value="KAF3450427.1"/>
    <property type="molecule type" value="Genomic_DNA"/>
</dbReference>
<comment type="caution">
    <text evidence="1">The sequence shown here is derived from an EMBL/GenBank/DDBJ whole genome shotgun (WGS) entry which is preliminary data.</text>
</comment>
<sequence length="74" mass="8402">MASLSSSSSVPIFSLRTLGNFCRRSTVLCRRLGETFWPPKKASRCGRCYALLMLQVDCWGSLVFWMQQVLSLHS</sequence>